<evidence type="ECO:0000256" key="4">
    <source>
        <dbReference type="SAM" id="Phobius"/>
    </source>
</evidence>
<keyword evidence="4" id="KW-0812">Transmembrane</keyword>
<evidence type="ECO:0000256" key="1">
    <source>
        <dbReference type="ARBA" id="ARBA00004370"/>
    </source>
</evidence>
<feature type="compositionally biased region" description="Basic residues" evidence="3">
    <location>
        <begin position="1"/>
        <end position="12"/>
    </location>
</feature>
<dbReference type="PANTHER" id="PTHR31234:SF2">
    <property type="entry name" value="OS05G0199100 PROTEIN"/>
    <property type="match status" value="1"/>
</dbReference>
<dbReference type="EMBL" id="PJQM01006855">
    <property type="protein sequence ID" value="RCH78994.1"/>
    <property type="molecule type" value="Genomic_DNA"/>
</dbReference>
<evidence type="ECO:0008006" key="7">
    <source>
        <dbReference type="Google" id="ProtNLM"/>
    </source>
</evidence>
<comment type="caution">
    <text evidence="5">The sequence shown here is derived from an EMBL/GenBank/DDBJ whole genome shotgun (WGS) entry which is preliminary data.</text>
</comment>
<feature type="transmembrane region" description="Helical" evidence="4">
    <location>
        <begin position="168"/>
        <end position="192"/>
    </location>
</feature>
<dbReference type="GO" id="GO:0005886">
    <property type="term" value="C:plasma membrane"/>
    <property type="evidence" value="ECO:0007669"/>
    <property type="project" value="TreeGrafter"/>
</dbReference>
<proteinExistence type="predicted"/>
<evidence type="ECO:0000313" key="6">
    <source>
        <dbReference type="Proteomes" id="UP000253551"/>
    </source>
</evidence>
<evidence type="ECO:0000256" key="3">
    <source>
        <dbReference type="SAM" id="MobiDB-lite"/>
    </source>
</evidence>
<dbReference type="OrthoDB" id="5582002at2759"/>
<feature type="region of interest" description="Disordered" evidence="3">
    <location>
        <begin position="33"/>
        <end position="59"/>
    </location>
</feature>
<sequence>MSHTPPSHKTHARQISLPTVYEDNDPYRIVKKSPRIANSDHSSDFDAVHSRTASDSSTSRLYPLAPDYEDPYAKAHKKYRHISDRANSYLPYSHHLRDPNQKTEPIYLQEEDYIAPPLSLGVGSMLQDNITDQINMNRRPSQAPHAPYTDKILPVDIKRRKKKRCCGLRYRTVAFLSLLAVAVIVVVWFFVWPRVPSLSVEDVDNVGTLQVVTNTTKMSLSTQWQLNITADNSDNWVPTRISSIDVTIVDDSTQLAFGAGSTGSLVLSPRKKSAIAIPMDIHYETTLTNDTTFQDLYNACGVQVTSSMPFENQQDVLNVTLHVTFHIAGIVWSPMRDIPIHGLICPTN</sequence>
<name>A0A367IMU4_RHIST</name>
<dbReference type="STRING" id="4846.A0A367IMU4"/>
<dbReference type="GO" id="GO:0098542">
    <property type="term" value="P:defense response to other organism"/>
    <property type="evidence" value="ECO:0007669"/>
    <property type="project" value="InterPro"/>
</dbReference>
<dbReference type="AlphaFoldDB" id="A0A367IMU4"/>
<keyword evidence="4" id="KW-1133">Transmembrane helix</keyword>
<dbReference type="PANTHER" id="PTHR31234">
    <property type="entry name" value="LATE EMBRYOGENESIS ABUNDANT (LEA) HYDROXYPROLINE-RICH GLYCOPROTEIN FAMILY"/>
    <property type="match status" value="1"/>
</dbReference>
<dbReference type="InterPro" id="IPR044839">
    <property type="entry name" value="NDR1-like"/>
</dbReference>
<protein>
    <recommendedName>
        <fullName evidence="7">Late embryogenesis abundant protein LEA-2 subgroup domain-containing protein</fullName>
    </recommendedName>
</protein>
<keyword evidence="6" id="KW-1185">Reference proteome</keyword>
<evidence type="ECO:0000313" key="5">
    <source>
        <dbReference type="EMBL" id="RCH78994.1"/>
    </source>
</evidence>
<feature type="region of interest" description="Disordered" evidence="3">
    <location>
        <begin position="1"/>
        <end position="20"/>
    </location>
</feature>
<reference evidence="5 6" key="1">
    <citation type="journal article" date="2018" name="G3 (Bethesda)">
        <title>Phylogenetic and Phylogenomic Definition of Rhizopus Species.</title>
        <authorList>
            <person name="Gryganskyi A.P."/>
            <person name="Golan J."/>
            <person name="Dolatabadi S."/>
            <person name="Mondo S."/>
            <person name="Robb S."/>
            <person name="Idnurm A."/>
            <person name="Muszewska A."/>
            <person name="Steczkiewicz K."/>
            <person name="Masonjones S."/>
            <person name="Liao H.L."/>
            <person name="Gajdeczka M.T."/>
            <person name="Anike F."/>
            <person name="Vuek A."/>
            <person name="Anishchenko I.M."/>
            <person name="Voigt K."/>
            <person name="de Hoog G.S."/>
            <person name="Smith M.E."/>
            <person name="Heitman J."/>
            <person name="Vilgalys R."/>
            <person name="Stajich J.E."/>
        </authorList>
    </citation>
    <scope>NUCLEOTIDE SEQUENCE [LARGE SCALE GENOMIC DNA]</scope>
    <source>
        <strain evidence="5 6">LSU 92-RS-03</strain>
    </source>
</reference>
<evidence type="ECO:0000256" key="2">
    <source>
        <dbReference type="ARBA" id="ARBA00023136"/>
    </source>
</evidence>
<dbReference type="Proteomes" id="UP000253551">
    <property type="component" value="Unassembled WGS sequence"/>
</dbReference>
<keyword evidence="2 4" id="KW-0472">Membrane</keyword>
<organism evidence="5 6">
    <name type="scientific">Rhizopus stolonifer</name>
    <name type="common">Rhizopus nigricans</name>
    <dbReference type="NCBI Taxonomy" id="4846"/>
    <lineage>
        <taxon>Eukaryota</taxon>
        <taxon>Fungi</taxon>
        <taxon>Fungi incertae sedis</taxon>
        <taxon>Mucoromycota</taxon>
        <taxon>Mucoromycotina</taxon>
        <taxon>Mucoromycetes</taxon>
        <taxon>Mucorales</taxon>
        <taxon>Mucorineae</taxon>
        <taxon>Rhizopodaceae</taxon>
        <taxon>Rhizopus</taxon>
    </lineage>
</organism>
<comment type="subcellular location">
    <subcellularLocation>
        <location evidence="1">Membrane</location>
    </subcellularLocation>
</comment>
<gene>
    <name evidence="5" type="ORF">CU098_004981</name>
</gene>
<accession>A0A367IMU4</accession>